<dbReference type="Proteomes" id="UP001500420">
    <property type="component" value="Unassembled WGS sequence"/>
</dbReference>
<proteinExistence type="predicted"/>
<dbReference type="InterPro" id="IPR043858">
    <property type="entry name" value="DUF5820"/>
</dbReference>
<protein>
    <submittedName>
        <fullName evidence="1">DUF5820 family protein</fullName>
    </submittedName>
</protein>
<reference evidence="1 2" key="1">
    <citation type="journal article" date="2019" name="Int. J. Syst. Evol. Microbiol.">
        <title>The Global Catalogue of Microorganisms (GCM) 10K type strain sequencing project: providing services to taxonomists for standard genome sequencing and annotation.</title>
        <authorList>
            <consortium name="The Broad Institute Genomics Platform"/>
            <consortium name="The Broad Institute Genome Sequencing Center for Infectious Disease"/>
            <person name="Wu L."/>
            <person name="Ma J."/>
        </authorList>
    </citation>
    <scope>NUCLEOTIDE SEQUENCE [LARGE SCALE GENOMIC DNA]</scope>
    <source>
        <strain evidence="1 2">JCM 16328</strain>
    </source>
</reference>
<accession>A0AAV3TD82</accession>
<dbReference type="AlphaFoldDB" id="A0AAV3TD82"/>
<sequence>MTDYDDLPDDWVVWNDESDGRSVLAYRPDVFDSQSFPPECMPTIYLTSGRPSRRPARSDPVESGTAWNVTLYLEPDVERSADSYEDRADAVAGAVDLAERFAEGEIDYRDLYQIPREEYFEKLDELTG</sequence>
<organism evidence="1 2">
    <name type="scientific">Natronoarchaeum mannanilyticum</name>
    <dbReference type="NCBI Taxonomy" id="926360"/>
    <lineage>
        <taxon>Archaea</taxon>
        <taxon>Methanobacteriati</taxon>
        <taxon>Methanobacteriota</taxon>
        <taxon>Stenosarchaea group</taxon>
        <taxon>Halobacteria</taxon>
        <taxon>Halobacteriales</taxon>
        <taxon>Natronoarchaeaceae</taxon>
    </lineage>
</organism>
<dbReference type="EMBL" id="BAAADV010000007">
    <property type="protein sequence ID" value="GAA0678694.1"/>
    <property type="molecule type" value="Genomic_DNA"/>
</dbReference>
<name>A0AAV3TD82_9EURY</name>
<evidence type="ECO:0000313" key="2">
    <source>
        <dbReference type="Proteomes" id="UP001500420"/>
    </source>
</evidence>
<dbReference type="RefSeq" id="WP_343774756.1">
    <property type="nucleotide sequence ID" value="NZ_BAAADV010000007.1"/>
</dbReference>
<comment type="caution">
    <text evidence="1">The sequence shown here is derived from an EMBL/GenBank/DDBJ whole genome shotgun (WGS) entry which is preliminary data.</text>
</comment>
<dbReference type="Pfam" id="PF19137">
    <property type="entry name" value="DUF5820"/>
    <property type="match status" value="1"/>
</dbReference>
<evidence type="ECO:0000313" key="1">
    <source>
        <dbReference type="EMBL" id="GAA0678694.1"/>
    </source>
</evidence>
<keyword evidence="2" id="KW-1185">Reference proteome</keyword>
<gene>
    <name evidence="1" type="ORF">GCM10009020_28810</name>
</gene>